<dbReference type="RefSeq" id="WP_386021409.1">
    <property type="nucleotide sequence ID" value="NZ_JBHUHX010000001.1"/>
</dbReference>
<feature type="domain" description="CinA C-terminal" evidence="1">
    <location>
        <begin position="11"/>
        <end position="164"/>
    </location>
</feature>
<accession>A0ABW4Y5A5</accession>
<keyword evidence="2" id="KW-0378">Hydrolase</keyword>
<dbReference type="Pfam" id="PF02464">
    <property type="entry name" value="CinA"/>
    <property type="match status" value="1"/>
</dbReference>
<dbReference type="InterPro" id="IPR008136">
    <property type="entry name" value="CinA_C"/>
</dbReference>
<dbReference type="Gene3D" id="3.90.950.20">
    <property type="entry name" value="CinA-like"/>
    <property type="match status" value="1"/>
</dbReference>
<dbReference type="SUPFAM" id="SSF142433">
    <property type="entry name" value="CinA-like"/>
    <property type="match status" value="1"/>
</dbReference>
<proteinExistence type="predicted"/>
<dbReference type="Proteomes" id="UP001597337">
    <property type="component" value="Unassembled WGS sequence"/>
</dbReference>
<sequence>MIEQSTDLGFETIAARIGERLSARALMLACAESCTGGWIAKCVTDVAGSSAWFDRGFVTYSNAAKQEMLGVREETLARHGAVSEAVVREMVAGALDRSRAQVALAVSGIAGPGGGTQEKPVGTVWIAWGVPGSAVLADCCRFGGDREAVRRETVRVALQRLFDLLAPNG</sequence>
<comment type="caution">
    <text evidence="2">The sequence shown here is derived from an EMBL/GenBank/DDBJ whole genome shotgun (WGS) entry which is preliminary data.</text>
</comment>
<reference evidence="3" key="1">
    <citation type="journal article" date="2019" name="Int. J. Syst. Evol. Microbiol.">
        <title>The Global Catalogue of Microorganisms (GCM) 10K type strain sequencing project: providing services to taxonomists for standard genome sequencing and annotation.</title>
        <authorList>
            <consortium name="The Broad Institute Genomics Platform"/>
            <consortium name="The Broad Institute Genome Sequencing Center for Infectious Disease"/>
            <person name="Wu L."/>
            <person name="Ma J."/>
        </authorList>
    </citation>
    <scope>NUCLEOTIDE SEQUENCE [LARGE SCALE GENOMIC DNA]</scope>
    <source>
        <strain evidence="3">KACC 12597</strain>
    </source>
</reference>
<organism evidence="2 3">
    <name type="scientific">Thiorhodococcus fuscus</name>
    <dbReference type="NCBI Taxonomy" id="527200"/>
    <lineage>
        <taxon>Bacteria</taxon>
        <taxon>Pseudomonadati</taxon>
        <taxon>Pseudomonadota</taxon>
        <taxon>Gammaproteobacteria</taxon>
        <taxon>Chromatiales</taxon>
        <taxon>Chromatiaceae</taxon>
        <taxon>Thiorhodococcus</taxon>
    </lineage>
</organism>
<keyword evidence="3" id="KW-1185">Reference proteome</keyword>
<dbReference type="EC" id="3.5.1.42" evidence="2"/>
<gene>
    <name evidence="2" type="primary">pncC</name>
    <name evidence="2" type="ORF">ACFSJC_00065</name>
</gene>
<protein>
    <submittedName>
        <fullName evidence="2">Nicotinamide-nucleotide amidase</fullName>
        <ecNumber evidence="2">3.5.1.42</ecNumber>
    </submittedName>
</protein>
<dbReference type="GO" id="GO:0019159">
    <property type="term" value="F:nicotinamide-nucleotide amidase activity"/>
    <property type="evidence" value="ECO:0007669"/>
    <property type="project" value="UniProtKB-EC"/>
</dbReference>
<dbReference type="EMBL" id="JBHUHX010000001">
    <property type="protein sequence ID" value="MFD2110231.1"/>
    <property type="molecule type" value="Genomic_DNA"/>
</dbReference>
<dbReference type="NCBIfam" id="NF002975">
    <property type="entry name" value="PRK03661.1"/>
    <property type="match status" value="1"/>
</dbReference>
<dbReference type="NCBIfam" id="TIGR00199">
    <property type="entry name" value="PncC_domain"/>
    <property type="match status" value="1"/>
</dbReference>
<evidence type="ECO:0000313" key="2">
    <source>
        <dbReference type="EMBL" id="MFD2110231.1"/>
    </source>
</evidence>
<name>A0ABW4Y5A5_9GAMM</name>
<dbReference type="InterPro" id="IPR036653">
    <property type="entry name" value="CinA-like_C"/>
</dbReference>
<evidence type="ECO:0000259" key="1">
    <source>
        <dbReference type="Pfam" id="PF02464"/>
    </source>
</evidence>
<evidence type="ECO:0000313" key="3">
    <source>
        <dbReference type="Proteomes" id="UP001597337"/>
    </source>
</evidence>